<organism evidence="2 3">
    <name type="scientific">Hibiscus sabdariffa</name>
    <name type="common">roselle</name>
    <dbReference type="NCBI Taxonomy" id="183260"/>
    <lineage>
        <taxon>Eukaryota</taxon>
        <taxon>Viridiplantae</taxon>
        <taxon>Streptophyta</taxon>
        <taxon>Embryophyta</taxon>
        <taxon>Tracheophyta</taxon>
        <taxon>Spermatophyta</taxon>
        <taxon>Magnoliopsida</taxon>
        <taxon>eudicotyledons</taxon>
        <taxon>Gunneridae</taxon>
        <taxon>Pentapetalae</taxon>
        <taxon>rosids</taxon>
        <taxon>malvids</taxon>
        <taxon>Malvales</taxon>
        <taxon>Malvaceae</taxon>
        <taxon>Malvoideae</taxon>
        <taxon>Hibiscus</taxon>
    </lineage>
</organism>
<name>A0ABR2TXY2_9ROSI</name>
<keyword evidence="1" id="KW-0472">Membrane</keyword>
<reference evidence="2 3" key="1">
    <citation type="journal article" date="2024" name="G3 (Bethesda)">
        <title>Genome assembly of Hibiscus sabdariffa L. provides insights into metabolisms of medicinal natural products.</title>
        <authorList>
            <person name="Kim T."/>
        </authorList>
    </citation>
    <scope>NUCLEOTIDE SEQUENCE [LARGE SCALE GENOMIC DNA]</scope>
    <source>
        <strain evidence="2">TK-2024</strain>
        <tissue evidence="2">Old leaves</tissue>
    </source>
</reference>
<feature type="transmembrane region" description="Helical" evidence="1">
    <location>
        <begin position="295"/>
        <end position="315"/>
    </location>
</feature>
<evidence type="ECO:0000313" key="2">
    <source>
        <dbReference type="EMBL" id="KAK9042310.1"/>
    </source>
</evidence>
<protein>
    <submittedName>
        <fullName evidence="2">Uncharacterized protein</fullName>
    </submittedName>
</protein>
<keyword evidence="1" id="KW-1133">Transmembrane helix</keyword>
<accession>A0ABR2TXY2</accession>
<sequence>MMYLDPFLMMDIDSPIDVIETLQVLSTGSIFGSIRTLKLYIGESVHEEEMSATKIICELVEVDESKEVQLSFRVNADHFRSDEETSNREEEDKQLLQVTSNEKGIYIHFQVVYRLHLPSESQVESTFHVPQLRKHIDATCVLFSSMKVITEGTINTKASRIWARRMVDRTLKLSLCFKEQCGRDVKWRVKDQKACWIILMSTGNHKISSLFTLQRILQSQLKTTMVAWVSEIVLAAHVLINWAFVYKFGSGIVRVATALDISWCLSVLGLSIYVIGGGCPLPWTGFSTHTFIELWNYFKLYLVFGIMLFLENYYYGTLIIARWIQHVIYIQSSSLKSLGSKIFYAGDVETILRLLINLVEPGCYHAWKASYDLERRVELTVLIYDQV</sequence>
<comment type="caution">
    <text evidence="2">The sequence shown here is derived from an EMBL/GenBank/DDBJ whole genome shotgun (WGS) entry which is preliminary data.</text>
</comment>
<gene>
    <name evidence="2" type="ORF">V6N11_017387</name>
</gene>
<proteinExistence type="predicted"/>
<keyword evidence="1" id="KW-0812">Transmembrane</keyword>
<evidence type="ECO:0000313" key="3">
    <source>
        <dbReference type="Proteomes" id="UP001396334"/>
    </source>
</evidence>
<keyword evidence="3" id="KW-1185">Reference proteome</keyword>
<dbReference type="Proteomes" id="UP001396334">
    <property type="component" value="Unassembled WGS sequence"/>
</dbReference>
<evidence type="ECO:0000256" key="1">
    <source>
        <dbReference type="SAM" id="Phobius"/>
    </source>
</evidence>
<dbReference type="PANTHER" id="PTHR11206">
    <property type="entry name" value="MULTIDRUG RESISTANCE PROTEIN"/>
    <property type="match status" value="1"/>
</dbReference>
<dbReference type="EMBL" id="JBBPBN010000004">
    <property type="protein sequence ID" value="KAK9042310.1"/>
    <property type="molecule type" value="Genomic_DNA"/>
</dbReference>
<feature type="transmembrane region" description="Helical" evidence="1">
    <location>
        <begin position="225"/>
        <end position="245"/>
    </location>
</feature>